<feature type="compositionally biased region" description="Basic and acidic residues" evidence="1">
    <location>
        <begin position="31"/>
        <end position="48"/>
    </location>
</feature>
<evidence type="ECO:0000313" key="2">
    <source>
        <dbReference type="EMBL" id="WJZ81642.1"/>
    </source>
</evidence>
<keyword evidence="3" id="KW-1185">Reference proteome</keyword>
<evidence type="ECO:0000313" key="3">
    <source>
        <dbReference type="Proteomes" id="UP001227230"/>
    </source>
</evidence>
<proteinExistence type="predicted"/>
<organism evidence="2 3">
    <name type="scientific">Vitis vinifera</name>
    <name type="common">Grape</name>
    <dbReference type="NCBI Taxonomy" id="29760"/>
    <lineage>
        <taxon>Eukaryota</taxon>
        <taxon>Viridiplantae</taxon>
        <taxon>Streptophyta</taxon>
        <taxon>Embryophyta</taxon>
        <taxon>Tracheophyta</taxon>
        <taxon>Spermatophyta</taxon>
        <taxon>Magnoliopsida</taxon>
        <taxon>eudicotyledons</taxon>
        <taxon>Gunneridae</taxon>
        <taxon>Pentapetalae</taxon>
        <taxon>rosids</taxon>
        <taxon>Vitales</taxon>
        <taxon>Vitaceae</taxon>
        <taxon>Viteae</taxon>
        <taxon>Vitis</taxon>
    </lineage>
</organism>
<feature type="region of interest" description="Disordered" evidence="1">
    <location>
        <begin position="22"/>
        <end position="72"/>
    </location>
</feature>
<evidence type="ECO:0000256" key="1">
    <source>
        <dbReference type="SAM" id="MobiDB-lite"/>
    </source>
</evidence>
<dbReference type="EMBL" id="CP126648">
    <property type="protein sequence ID" value="WJZ81642.1"/>
    <property type="molecule type" value="Genomic_DNA"/>
</dbReference>
<gene>
    <name evidence="2" type="ORF">VitviT2T_001474</name>
</gene>
<protein>
    <submittedName>
        <fullName evidence="2">Uncharacterized protein</fullName>
    </submittedName>
</protein>
<dbReference type="Proteomes" id="UP001227230">
    <property type="component" value="Chromosome 1"/>
</dbReference>
<sequence>MELVFGAERGLKWAALGGQIGRDTTGLLRKTGTEEKQRRKEEKGREEGGLLGSRGRPQEDPPREKKGKVCLP</sequence>
<name>A0ABY9BFJ6_VITVI</name>
<accession>A0ABY9BFJ6</accession>
<reference evidence="2 3" key="1">
    <citation type="journal article" date="2023" name="Hortic Res">
        <title>The complete reference genome for grapevine (Vitis vinifera L.) genetics and breeding.</title>
        <authorList>
            <person name="Shi X."/>
            <person name="Cao S."/>
            <person name="Wang X."/>
            <person name="Huang S."/>
            <person name="Wang Y."/>
            <person name="Liu Z."/>
            <person name="Liu W."/>
            <person name="Leng X."/>
            <person name="Peng Y."/>
            <person name="Wang N."/>
            <person name="Wang Y."/>
            <person name="Ma Z."/>
            <person name="Xu X."/>
            <person name="Zhang F."/>
            <person name="Xue H."/>
            <person name="Zhong H."/>
            <person name="Wang Y."/>
            <person name="Zhang K."/>
            <person name="Velt A."/>
            <person name="Avia K."/>
            <person name="Holtgrawe D."/>
            <person name="Grimplet J."/>
            <person name="Matus J.T."/>
            <person name="Ware D."/>
            <person name="Wu X."/>
            <person name="Wang H."/>
            <person name="Liu C."/>
            <person name="Fang Y."/>
            <person name="Rustenholz C."/>
            <person name="Cheng Z."/>
            <person name="Xiao H."/>
            <person name="Zhou Y."/>
        </authorList>
    </citation>
    <scope>NUCLEOTIDE SEQUENCE [LARGE SCALE GENOMIC DNA]</scope>
    <source>
        <strain evidence="3">cv. Pinot noir / PN40024</strain>
        <tissue evidence="2">Leaf</tissue>
    </source>
</reference>